<dbReference type="Gene3D" id="3.40.50.300">
    <property type="entry name" value="P-loop containing nucleotide triphosphate hydrolases"/>
    <property type="match status" value="1"/>
</dbReference>
<dbReference type="Pfam" id="PF01844">
    <property type="entry name" value="HNH"/>
    <property type="match status" value="1"/>
</dbReference>
<dbReference type="Pfam" id="PF03237">
    <property type="entry name" value="Terminase_6N"/>
    <property type="match status" value="1"/>
</dbReference>
<dbReference type="PANTHER" id="PTHR33877">
    <property type="entry name" value="SLL1193 PROTEIN"/>
    <property type="match status" value="1"/>
</dbReference>
<dbReference type="GO" id="GO:0008270">
    <property type="term" value="F:zinc ion binding"/>
    <property type="evidence" value="ECO:0007669"/>
    <property type="project" value="InterPro"/>
</dbReference>
<protein>
    <submittedName>
        <fullName evidence="2">HNHc domain containing protein</fullName>
    </submittedName>
</protein>
<dbReference type="GO" id="GO:0003676">
    <property type="term" value="F:nucleic acid binding"/>
    <property type="evidence" value="ECO:0007669"/>
    <property type="project" value="InterPro"/>
</dbReference>
<dbReference type="InterPro" id="IPR052892">
    <property type="entry name" value="NA-targeting_endonuclease"/>
</dbReference>
<dbReference type="GO" id="GO:0004519">
    <property type="term" value="F:endonuclease activity"/>
    <property type="evidence" value="ECO:0007669"/>
    <property type="project" value="InterPro"/>
</dbReference>
<reference evidence="2" key="1">
    <citation type="submission" date="2020-05" db="EMBL/GenBank/DDBJ databases">
        <authorList>
            <person name="Chiriac C."/>
            <person name="Salcher M."/>
            <person name="Ghai R."/>
            <person name="Kavagutti S V."/>
        </authorList>
    </citation>
    <scope>NUCLEOTIDE SEQUENCE</scope>
</reference>
<sequence>MGLALQSTEWKRLRLEILQRDQHTCYMCGGEATEVDHILPRSRNGSDEPENLAAACRRCNNAKSGKVNKPVFLSTTPTPPDLVKSNLPTFNPKPADSDVILNQDIIGQSQNDLPNVKTVGGSVLGSPTPRIFSSPVKGATTRAPEVVAFAESIGIHLMPWQINALGDMLLVKDGNWVGKTIGLCVSRQNGKTEIAKIRILAGIYLFGEKSIGMMSSNRNMAVTTFRQIHYLIQDTPSLLALWEKTYSTNGNERIRFKNGAEIVVVAATNEGARGYSFSFVFVDELRDIKQEAWDAALYTTQAKPHSQILTVSNAGDKNSTVLNALRQIGIEDKTPSLRWLEWSAHPSLKITDRKAWAQANPALGYTITAEILEHRIRTGEPNQVRTEMLTQWVDNLASPWPIGAWESCKVDNLVFEPGASTFFAMDISPSRRHAALVAGQMVGEKVKLKCLQTWRSEASIDDLKMASEINEHIKRFRPKMLLFDRYTTAGVAARLAHTGVPVMEISGQLFASACDEMLAAMSHNRIEHGDEYELSESVNSCAMRTTDSGWRIVRRKSAGEVASAICSAMVIWYANKPQAIAAIYVN</sequence>
<dbReference type="PANTHER" id="PTHR33877:SF2">
    <property type="entry name" value="OS07G0170200 PROTEIN"/>
    <property type="match status" value="1"/>
</dbReference>
<feature type="domain" description="HNH nuclease" evidence="1">
    <location>
        <begin position="12"/>
        <end position="61"/>
    </location>
</feature>
<dbReference type="InterPro" id="IPR003615">
    <property type="entry name" value="HNH_nuc"/>
</dbReference>
<name>A0A6J5QUV0_9CAUD</name>
<accession>A0A6J5QUV0</accession>
<organism evidence="2">
    <name type="scientific">uncultured Caudovirales phage</name>
    <dbReference type="NCBI Taxonomy" id="2100421"/>
    <lineage>
        <taxon>Viruses</taxon>
        <taxon>Duplodnaviria</taxon>
        <taxon>Heunggongvirae</taxon>
        <taxon>Uroviricota</taxon>
        <taxon>Caudoviricetes</taxon>
        <taxon>Peduoviridae</taxon>
        <taxon>Maltschvirus</taxon>
        <taxon>Maltschvirus maltsch</taxon>
    </lineage>
</organism>
<proteinExistence type="predicted"/>
<dbReference type="InterPro" id="IPR002711">
    <property type="entry name" value="HNH"/>
</dbReference>
<dbReference type="InterPro" id="IPR027417">
    <property type="entry name" value="P-loop_NTPase"/>
</dbReference>
<evidence type="ECO:0000259" key="1">
    <source>
        <dbReference type="SMART" id="SM00507"/>
    </source>
</evidence>
<evidence type="ECO:0000313" key="2">
    <source>
        <dbReference type="EMBL" id="CAB4186357.1"/>
    </source>
</evidence>
<dbReference type="CDD" id="cd00085">
    <property type="entry name" value="HNHc"/>
    <property type="match status" value="1"/>
</dbReference>
<dbReference type="SMART" id="SM00507">
    <property type="entry name" value="HNHc"/>
    <property type="match status" value="1"/>
</dbReference>
<dbReference type="Gene3D" id="3.30.420.240">
    <property type="match status" value="1"/>
</dbReference>
<dbReference type="EMBL" id="LR797093">
    <property type="protein sequence ID" value="CAB4186357.1"/>
    <property type="molecule type" value="Genomic_DNA"/>
</dbReference>
<gene>
    <name evidence="2" type="ORF">UFOVP1145_3</name>
</gene>
<dbReference type="Gene3D" id="1.10.30.50">
    <property type="match status" value="1"/>
</dbReference>